<comment type="subunit">
    <text evidence="5">Homodimer. Homodimerization may be required to stabilize the binding of ScpA to the Smc head domains. Component of a cohesin-like complex composed of ScpA, ScpB and the Smc homodimer, in which ScpA and ScpB bind to the head domain of Smc. The presence of the three proteins is required for the association of the complex with DNA.</text>
</comment>
<evidence type="ECO:0000256" key="3">
    <source>
        <dbReference type="ARBA" id="ARBA00022829"/>
    </source>
</evidence>
<dbReference type="SUPFAM" id="SSF46785">
    <property type="entry name" value="Winged helix' DNA-binding domain"/>
    <property type="match status" value="2"/>
</dbReference>
<evidence type="ECO:0000256" key="5">
    <source>
        <dbReference type="HAMAP-Rule" id="MF_01804"/>
    </source>
</evidence>
<dbReference type="HAMAP" id="MF_01804">
    <property type="entry name" value="ScpB"/>
    <property type="match status" value="1"/>
</dbReference>
<dbReference type="InterPro" id="IPR005234">
    <property type="entry name" value="ScpB_csome_segregation"/>
</dbReference>
<dbReference type="PANTHER" id="PTHR34298">
    <property type="entry name" value="SEGREGATION AND CONDENSATION PROTEIN B"/>
    <property type="match status" value="1"/>
</dbReference>
<protein>
    <recommendedName>
        <fullName evidence="5">Segregation and condensation protein B</fullName>
    </recommendedName>
</protein>
<dbReference type="GO" id="GO:0051304">
    <property type="term" value="P:chromosome separation"/>
    <property type="evidence" value="ECO:0007669"/>
    <property type="project" value="InterPro"/>
</dbReference>
<dbReference type="PIRSF" id="PIRSF019345">
    <property type="entry name" value="ScpB"/>
    <property type="match status" value="1"/>
</dbReference>
<gene>
    <name evidence="5 6" type="primary">scpB</name>
    <name evidence="6" type="ORF">MFMK1_002845</name>
</gene>
<comment type="function">
    <text evidence="5">Participates in chromosomal partition during cell division. May act via the formation of a condensin-like complex containing Smc and ScpA that pull DNA away from mid-cell into both cell halves.</text>
</comment>
<keyword evidence="3 5" id="KW-0159">Chromosome partition</keyword>
<accession>A0AAU0UT27</accession>
<dbReference type="Pfam" id="PF04079">
    <property type="entry name" value="SMC_ScpB"/>
    <property type="match status" value="1"/>
</dbReference>
<comment type="similarity">
    <text evidence="5">Belongs to the ScpB family.</text>
</comment>
<dbReference type="InterPro" id="IPR036388">
    <property type="entry name" value="WH-like_DNA-bd_sf"/>
</dbReference>
<evidence type="ECO:0000313" key="7">
    <source>
        <dbReference type="Proteomes" id="UP001329915"/>
    </source>
</evidence>
<dbReference type="EMBL" id="CP121694">
    <property type="protein sequence ID" value="WRO22999.1"/>
    <property type="molecule type" value="Genomic_DNA"/>
</dbReference>
<dbReference type="PANTHER" id="PTHR34298:SF2">
    <property type="entry name" value="SEGREGATION AND CONDENSATION PROTEIN B"/>
    <property type="match status" value="1"/>
</dbReference>
<evidence type="ECO:0000256" key="2">
    <source>
        <dbReference type="ARBA" id="ARBA00022618"/>
    </source>
</evidence>
<sequence>MLFSETLLAALECLLFVAAEPLSIKNLANILETKEKDTEELLDSLARKYNDKESGIQLVRLAGGYQLCTRPEFSGYIEKLYKPQAHALSRAALETLAIVAYRQPITRAEMEQIRGVKVDGVVNTLMEKKLIQEIGRKEGPGRPILYGTSGQFLQYFGLDDLEDLPDPEKFLDKAAVEEAAASQGSD</sequence>
<comment type="subcellular location">
    <subcellularLocation>
        <location evidence="5">Cytoplasm</location>
    </subcellularLocation>
    <text evidence="5">Associated with two foci at the outer edges of the nucleoid region in young cells, and at four foci within both cell halves in older cells.</text>
</comment>
<dbReference type="Gene3D" id="1.10.10.10">
    <property type="entry name" value="Winged helix-like DNA-binding domain superfamily/Winged helix DNA-binding domain"/>
    <property type="match status" value="2"/>
</dbReference>
<keyword evidence="7" id="KW-1185">Reference proteome</keyword>
<reference evidence="6 7" key="1">
    <citation type="submission" date="2023-04" db="EMBL/GenBank/DDBJ databases">
        <authorList>
            <person name="Hsu D."/>
        </authorList>
    </citation>
    <scope>NUCLEOTIDE SEQUENCE [LARGE SCALE GENOMIC DNA]</scope>
    <source>
        <strain evidence="6 7">MK1</strain>
    </source>
</reference>
<keyword evidence="2 5" id="KW-0132">Cell division</keyword>
<dbReference type="RefSeq" id="WP_366922390.1">
    <property type="nucleotide sequence ID" value="NZ_CP121694.1"/>
</dbReference>
<proteinExistence type="inferred from homology"/>
<name>A0AAU0UT27_9FIRM</name>
<dbReference type="KEGG" id="dbc:MFMK1_002845"/>
<organism evidence="6 7">
    <name type="scientific">Metallumcola ferriviriculae</name>
    <dbReference type="NCBI Taxonomy" id="3039180"/>
    <lineage>
        <taxon>Bacteria</taxon>
        <taxon>Bacillati</taxon>
        <taxon>Bacillota</taxon>
        <taxon>Clostridia</taxon>
        <taxon>Neomoorellales</taxon>
        <taxon>Desulfitibacteraceae</taxon>
        <taxon>Metallumcola</taxon>
    </lineage>
</organism>
<evidence type="ECO:0000313" key="6">
    <source>
        <dbReference type="EMBL" id="WRO22999.1"/>
    </source>
</evidence>
<dbReference type="GO" id="GO:0006260">
    <property type="term" value="P:DNA replication"/>
    <property type="evidence" value="ECO:0007669"/>
    <property type="project" value="UniProtKB-UniRule"/>
</dbReference>
<keyword evidence="4 5" id="KW-0131">Cell cycle</keyword>
<dbReference type="GO" id="GO:0051301">
    <property type="term" value="P:cell division"/>
    <property type="evidence" value="ECO:0007669"/>
    <property type="project" value="UniProtKB-KW"/>
</dbReference>
<keyword evidence="1 5" id="KW-0963">Cytoplasm</keyword>
<dbReference type="AlphaFoldDB" id="A0AAU0UT27"/>
<dbReference type="Proteomes" id="UP001329915">
    <property type="component" value="Chromosome"/>
</dbReference>
<evidence type="ECO:0000256" key="4">
    <source>
        <dbReference type="ARBA" id="ARBA00023306"/>
    </source>
</evidence>
<dbReference type="InterPro" id="IPR036390">
    <property type="entry name" value="WH_DNA-bd_sf"/>
</dbReference>
<dbReference type="GO" id="GO:0005737">
    <property type="term" value="C:cytoplasm"/>
    <property type="evidence" value="ECO:0007669"/>
    <property type="project" value="UniProtKB-SubCell"/>
</dbReference>
<dbReference type="NCBIfam" id="TIGR00281">
    <property type="entry name" value="SMC-Scp complex subunit ScpB"/>
    <property type="match status" value="1"/>
</dbReference>
<evidence type="ECO:0000256" key="1">
    <source>
        <dbReference type="ARBA" id="ARBA00022490"/>
    </source>
</evidence>